<evidence type="ECO:0000313" key="1">
    <source>
        <dbReference type="EMBL" id="VAX26544.1"/>
    </source>
</evidence>
<proteinExistence type="predicted"/>
<reference evidence="1" key="1">
    <citation type="submission" date="2018-06" db="EMBL/GenBank/DDBJ databases">
        <authorList>
            <person name="Zhirakovskaya E."/>
        </authorList>
    </citation>
    <scope>NUCLEOTIDE SEQUENCE</scope>
</reference>
<name>A0A3B1CRM0_9ZZZZ</name>
<dbReference type="EMBL" id="UOGD01000347">
    <property type="protein sequence ID" value="VAX26544.1"/>
    <property type="molecule type" value="Genomic_DNA"/>
</dbReference>
<sequence length="123" mass="13910">MIEIKIPTSAAVLLLKEKMILEMEALQKAKLIPTGKELHDLSGEQMVNLIETAAFDLIFSLPAEIYVDDSNIAEIISKSIRSFAAMYGIEELRSYTLEDAKKLVIPIRKLFKTFGEKEMFSKN</sequence>
<organism evidence="1">
    <name type="scientific">hydrothermal vent metagenome</name>
    <dbReference type="NCBI Taxonomy" id="652676"/>
    <lineage>
        <taxon>unclassified sequences</taxon>
        <taxon>metagenomes</taxon>
        <taxon>ecological metagenomes</taxon>
    </lineage>
</organism>
<accession>A0A3B1CRM0</accession>
<gene>
    <name evidence="1" type="ORF">MNBD_IGNAVI01-1455</name>
</gene>
<protein>
    <submittedName>
        <fullName evidence="1">Uncharacterized protein</fullName>
    </submittedName>
</protein>
<dbReference type="AlphaFoldDB" id="A0A3B1CRM0"/>